<feature type="transmembrane region" description="Helical" evidence="1">
    <location>
        <begin position="17"/>
        <end position="36"/>
    </location>
</feature>
<keyword evidence="1" id="KW-1133">Transmembrane helix</keyword>
<reference evidence="2" key="1">
    <citation type="submission" date="2018-05" db="EMBL/GenBank/DDBJ databases">
        <authorList>
            <person name="Lanie J.A."/>
            <person name="Ng W.-L."/>
            <person name="Kazmierczak K.M."/>
            <person name="Andrzejewski T.M."/>
            <person name="Davidsen T.M."/>
            <person name="Wayne K.J."/>
            <person name="Tettelin H."/>
            <person name="Glass J.I."/>
            <person name="Rusch D."/>
            <person name="Podicherti R."/>
            <person name="Tsui H.-C.T."/>
            <person name="Winkler M.E."/>
        </authorList>
    </citation>
    <scope>NUCLEOTIDE SEQUENCE</scope>
</reference>
<dbReference type="EMBL" id="UINC01030290">
    <property type="protein sequence ID" value="SVB14437.1"/>
    <property type="molecule type" value="Genomic_DNA"/>
</dbReference>
<accession>A0A382BMP4</accession>
<proteinExistence type="predicted"/>
<keyword evidence="1" id="KW-0472">Membrane</keyword>
<gene>
    <name evidence="2" type="ORF">METZ01_LOCUS167291</name>
</gene>
<evidence type="ECO:0000256" key="1">
    <source>
        <dbReference type="SAM" id="Phobius"/>
    </source>
</evidence>
<organism evidence="2">
    <name type="scientific">marine metagenome</name>
    <dbReference type="NCBI Taxonomy" id="408172"/>
    <lineage>
        <taxon>unclassified sequences</taxon>
        <taxon>metagenomes</taxon>
        <taxon>ecological metagenomes</taxon>
    </lineage>
</organism>
<keyword evidence="1" id="KW-0812">Transmembrane</keyword>
<dbReference type="AlphaFoldDB" id="A0A382BMP4"/>
<protein>
    <submittedName>
        <fullName evidence="2">Uncharacterized protein</fullName>
    </submittedName>
</protein>
<evidence type="ECO:0000313" key="2">
    <source>
        <dbReference type="EMBL" id="SVB14437.1"/>
    </source>
</evidence>
<name>A0A382BMP4_9ZZZZ</name>
<sequence length="45" mass="5016">MYLVVIVTSMLFIMEDYYIIGSLLILGNLVPGYAMANSLMGKNEN</sequence>